<organism evidence="2 3">
    <name type="scientific">Drosophila guanche</name>
    <name type="common">Fruit fly</name>
    <dbReference type="NCBI Taxonomy" id="7266"/>
    <lineage>
        <taxon>Eukaryota</taxon>
        <taxon>Metazoa</taxon>
        <taxon>Ecdysozoa</taxon>
        <taxon>Arthropoda</taxon>
        <taxon>Hexapoda</taxon>
        <taxon>Insecta</taxon>
        <taxon>Pterygota</taxon>
        <taxon>Neoptera</taxon>
        <taxon>Endopterygota</taxon>
        <taxon>Diptera</taxon>
        <taxon>Brachycera</taxon>
        <taxon>Muscomorpha</taxon>
        <taxon>Ephydroidea</taxon>
        <taxon>Drosophilidae</taxon>
        <taxon>Drosophila</taxon>
        <taxon>Sophophora</taxon>
    </lineage>
</organism>
<feature type="region of interest" description="Disordered" evidence="1">
    <location>
        <begin position="163"/>
        <end position="192"/>
    </location>
</feature>
<keyword evidence="3" id="KW-1185">Reference proteome</keyword>
<sequence length="364" mass="40789">MKKKLGAAGRMSGTISANSVKSETTAVVDEEQRQHVPYILNGELYSIQSQVGDNVVVKCCNCPPDRVYRGSVRSTGNFHMHIKRRHTSLLGKLHEMKVIALEERRDRIMKNRAIEKPRRKRRSSSLCKLSTTAGLAAATFEPVAHSTPTGKEIHELKIKTVFQRHQQEHSEQKEETSTKTPSASVSEYSTVDHNQNQVKLATANMPNCTDNSNINGLIVQHVRTLPTLNPSMVDTLIANYSQLSPVAAVPKVVHLGHVKEEQPSNLPFRTDQPAPIDLTTTSSQSDSKSSMSSKSYSMDDVQMAGSLSHYMDGPPRDILQRLERTMSDISQELRSRNQIEHNRLLLEAAKFKFLHPNFQFEPTL</sequence>
<feature type="compositionally biased region" description="Low complexity" evidence="1">
    <location>
        <begin position="282"/>
        <end position="297"/>
    </location>
</feature>
<evidence type="ECO:0000313" key="3">
    <source>
        <dbReference type="Proteomes" id="UP000268350"/>
    </source>
</evidence>
<reference evidence="3" key="1">
    <citation type="submission" date="2018-01" db="EMBL/GenBank/DDBJ databases">
        <authorList>
            <person name="Alioto T."/>
            <person name="Alioto T."/>
        </authorList>
    </citation>
    <scope>NUCLEOTIDE SEQUENCE [LARGE SCALE GENOMIC DNA]</scope>
</reference>
<dbReference type="AlphaFoldDB" id="A0A3B0J0L8"/>
<evidence type="ECO:0000313" key="2">
    <source>
        <dbReference type="EMBL" id="SPP74227.1"/>
    </source>
</evidence>
<feature type="compositionally biased region" description="Basic and acidic residues" evidence="1">
    <location>
        <begin position="165"/>
        <end position="177"/>
    </location>
</feature>
<protein>
    <submittedName>
        <fullName evidence="2">Blast:Protein stand still</fullName>
    </submittedName>
</protein>
<dbReference type="OMA" id="CRNRIEH"/>
<evidence type="ECO:0000256" key="1">
    <source>
        <dbReference type="SAM" id="MobiDB-lite"/>
    </source>
</evidence>
<accession>A0A3B0J0L8</accession>
<dbReference type="Proteomes" id="UP000268350">
    <property type="component" value="Unassembled WGS sequence"/>
</dbReference>
<feature type="compositionally biased region" description="Polar residues" evidence="1">
    <location>
        <begin position="178"/>
        <end position="192"/>
    </location>
</feature>
<proteinExistence type="predicted"/>
<dbReference type="EMBL" id="OUUW01000001">
    <property type="protein sequence ID" value="SPP74227.1"/>
    <property type="molecule type" value="Genomic_DNA"/>
</dbReference>
<dbReference type="OrthoDB" id="7776994at2759"/>
<feature type="region of interest" description="Disordered" evidence="1">
    <location>
        <begin position="263"/>
        <end position="297"/>
    </location>
</feature>
<gene>
    <name evidence="2" type="ORF">DGUA_6G001837</name>
</gene>
<name>A0A3B0J0L8_DROGU</name>